<dbReference type="Gene3D" id="1.10.150.20">
    <property type="entry name" value="5' to 3' exonuclease, C-terminal subdomain"/>
    <property type="match status" value="1"/>
</dbReference>
<dbReference type="PRINTS" id="PR00868">
    <property type="entry name" value="DNAPOLI"/>
</dbReference>
<dbReference type="GO" id="GO:0006302">
    <property type="term" value="P:double-strand break repair"/>
    <property type="evidence" value="ECO:0007669"/>
    <property type="project" value="TreeGrafter"/>
</dbReference>
<gene>
    <name evidence="3" type="ORF">LDC_1877</name>
</gene>
<dbReference type="SUPFAM" id="SSF56672">
    <property type="entry name" value="DNA/RNA polymerases"/>
    <property type="match status" value="1"/>
</dbReference>
<accession>D9PK14</accession>
<evidence type="ECO:0000256" key="1">
    <source>
        <dbReference type="ARBA" id="ARBA00022705"/>
    </source>
</evidence>
<sequence>MLGSLYGRISYNVAERMAINMPIQGLSADIVKLAMLAAEKLVADYVGDARMILQIHDELIFEVKESLADEFAQKIKIAMEQVYKLKVPLVVDVKVGDNWGEV</sequence>
<reference evidence="3" key="2">
    <citation type="journal article" date="2011" name="Microb. Ecol.">
        <title>Taxonomic and Functional Metagenomic Profiling of the Microbial Community in the Anoxic Sediment of a Sub-saline Shallow Lake (Laguna de Carrizo, Central Spain).</title>
        <authorList>
            <person name="Ferrer M."/>
            <person name="Guazzaroni M.E."/>
            <person name="Richter M."/>
            <person name="Garcia-Salamanca A."/>
            <person name="Yarza P."/>
            <person name="Suarez-Suarez A."/>
            <person name="Solano J."/>
            <person name="Alcaide M."/>
            <person name="van Dillewijn P."/>
            <person name="Molina-Henares M.A."/>
            <person name="Lopez-Cortes N."/>
            <person name="Al-Ramahi Y."/>
            <person name="Guerrero C."/>
            <person name="Acosta A."/>
            <person name="de Eugenio L.I."/>
            <person name="Martinez V."/>
            <person name="Marques S."/>
            <person name="Rojo F."/>
            <person name="Santero E."/>
            <person name="Genilloud O."/>
            <person name="Perez-Perez J."/>
            <person name="Rossello-Mora R."/>
            <person name="Ramos J.L."/>
        </authorList>
    </citation>
    <scope>NUCLEOTIDE SEQUENCE</scope>
</reference>
<dbReference type="InterPro" id="IPR001098">
    <property type="entry name" value="DNA-dir_DNA_pol_A_palm_dom"/>
</dbReference>
<feature type="domain" description="DNA-directed DNA polymerase family A palm" evidence="2">
    <location>
        <begin position="12"/>
        <end position="101"/>
    </location>
</feature>
<dbReference type="Gene3D" id="3.30.70.370">
    <property type="match status" value="1"/>
</dbReference>
<dbReference type="GO" id="GO:0003887">
    <property type="term" value="F:DNA-directed DNA polymerase activity"/>
    <property type="evidence" value="ECO:0007669"/>
    <property type="project" value="UniProtKB-KW"/>
</dbReference>
<evidence type="ECO:0000259" key="2">
    <source>
        <dbReference type="Pfam" id="PF00476"/>
    </source>
</evidence>
<protein>
    <submittedName>
        <fullName evidence="3">Protein containing DNA-directed DNA polymerase, family A domain</fullName>
        <ecNumber evidence="3">2.7.7.7</ecNumber>
    </submittedName>
</protein>
<dbReference type="PANTHER" id="PTHR10133">
    <property type="entry name" value="DNA POLYMERASE I"/>
    <property type="match status" value="1"/>
</dbReference>
<keyword evidence="3" id="KW-0239">DNA-directed DNA polymerase</keyword>
<keyword evidence="3" id="KW-0548">Nucleotidyltransferase</keyword>
<dbReference type="GO" id="GO:0003677">
    <property type="term" value="F:DNA binding"/>
    <property type="evidence" value="ECO:0007669"/>
    <property type="project" value="InterPro"/>
</dbReference>
<dbReference type="Pfam" id="PF00476">
    <property type="entry name" value="DNA_pol_A"/>
    <property type="match status" value="1"/>
</dbReference>
<evidence type="ECO:0000313" key="3">
    <source>
        <dbReference type="EMBL" id="EFK96103.1"/>
    </source>
</evidence>
<dbReference type="EC" id="2.7.7.7" evidence="3"/>
<dbReference type="InterPro" id="IPR002298">
    <property type="entry name" value="DNA_polymerase_A"/>
</dbReference>
<dbReference type="AlphaFoldDB" id="D9PK14"/>
<organism evidence="3">
    <name type="scientific">sediment metagenome</name>
    <dbReference type="NCBI Taxonomy" id="749907"/>
    <lineage>
        <taxon>unclassified sequences</taxon>
        <taxon>metagenomes</taxon>
        <taxon>ecological metagenomes</taxon>
    </lineage>
</organism>
<name>D9PK14_9ZZZZ</name>
<dbReference type="EMBL" id="ADZX01000572">
    <property type="protein sequence ID" value="EFK96103.1"/>
    <property type="molecule type" value="Genomic_DNA"/>
</dbReference>
<proteinExistence type="predicted"/>
<dbReference type="PANTHER" id="PTHR10133:SF27">
    <property type="entry name" value="DNA POLYMERASE NU"/>
    <property type="match status" value="1"/>
</dbReference>
<reference evidence="3" key="1">
    <citation type="submission" date="2010-07" db="EMBL/GenBank/DDBJ databases">
        <authorList>
            <consortium name="CONSOLIDER consortium CSD2007-00005"/>
            <person name="Guazzaroni M.-E."/>
            <person name="Richter M."/>
            <person name="Garcia-Salamanca A."/>
            <person name="Yarza P."/>
            <person name="Ferrer M."/>
        </authorList>
    </citation>
    <scope>NUCLEOTIDE SEQUENCE</scope>
</reference>
<dbReference type="GO" id="GO:0006261">
    <property type="term" value="P:DNA-templated DNA replication"/>
    <property type="evidence" value="ECO:0007669"/>
    <property type="project" value="InterPro"/>
</dbReference>
<dbReference type="InterPro" id="IPR043502">
    <property type="entry name" value="DNA/RNA_pol_sf"/>
</dbReference>
<keyword evidence="1" id="KW-0235">DNA replication</keyword>
<comment type="caution">
    <text evidence="3">The sequence shown here is derived from an EMBL/GenBank/DDBJ whole genome shotgun (WGS) entry which is preliminary data.</text>
</comment>
<keyword evidence="3" id="KW-0808">Transferase</keyword>